<comment type="domain">
    <text evidence="6">Has three domains with a flexible linker between the domains II and III and assumes an 'L' shape. Domain III is highly mobile and contacts RuvB.</text>
</comment>
<keyword evidence="4 6" id="KW-0233">DNA recombination</keyword>
<name>A0ABR7NT48_9FIRM</name>
<keyword evidence="5 6" id="KW-0234">DNA repair</keyword>
<dbReference type="NCBIfam" id="TIGR00084">
    <property type="entry name" value="ruvA"/>
    <property type="match status" value="1"/>
</dbReference>
<dbReference type="InterPro" id="IPR003583">
    <property type="entry name" value="Hlx-hairpin-Hlx_DNA-bd_motif"/>
</dbReference>
<evidence type="ECO:0000256" key="5">
    <source>
        <dbReference type="ARBA" id="ARBA00023204"/>
    </source>
</evidence>
<dbReference type="HAMAP" id="MF_00031">
    <property type="entry name" value="DNA_HJ_migration_RuvA"/>
    <property type="match status" value="1"/>
</dbReference>
<dbReference type="RefSeq" id="WP_262427586.1">
    <property type="nucleotide sequence ID" value="NZ_JACRTJ010000018.1"/>
</dbReference>
<dbReference type="Gene3D" id="1.10.8.10">
    <property type="entry name" value="DNA helicase RuvA subunit, C-terminal domain"/>
    <property type="match status" value="1"/>
</dbReference>
<dbReference type="InterPro" id="IPR012340">
    <property type="entry name" value="NA-bd_OB-fold"/>
</dbReference>
<comment type="subunit">
    <text evidence="6">Homotetramer. Forms an RuvA(8)-RuvB(12)-Holliday junction (HJ) complex. HJ DNA is sandwiched between 2 RuvA tetramers; dsDNA enters through RuvA and exits via RuvB. An RuvB hexamer assembles on each DNA strand where it exits the tetramer. Each RuvB hexamer is contacted by two RuvA subunits (via domain III) on 2 adjacent RuvB subunits; this complex drives branch migration. In the full resolvosome a probable DNA-RuvA(4)-RuvB(12)-RuvC(2) complex forms which resolves the HJ.</text>
</comment>
<evidence type="ECO:0000256" key="6">
    <source>
        <dbReference type="HAMAP-Rule" id="MF_00031"/>
    </source>
</evidence>
<feature type="domain" description="Helix-hairpin-helix DNA-binding motif class 1" evidence="7">
    <location>
        <begin position="108"/>
        <end position="127"/>
    </location>
</feature>
<dbReference type="SMART" id="SM00278">
    <property type="entry name" value="HhH1"/>
    <property type="match status" value="2"/>
</dbReference>
<reference evidence="8 9" key="1">
    <citation type="submission" date="2020-08" db="EMBL/GenBank/DDBJ databases">
        <title>Genome public.</title>
        <authorList>
            <person name="Liu C."/>
            <person name="Sun Q."/>
        </authorList>
    </citation>
    <scope>NUCLEOTIDE SEQUENCE [LARGE SCALE GENOMIC DNA]</scope>
    <source>
        <strain evidence="8 9">BX10</strain>
    </source>
</reference>
<dbReference type="Pfam" id="PF14520">
    <property type="entry name" value="HHH_5"/>
    <property type="match status" value="1"/>
</dbReference>
<protein>
    <recommendedName>
        <fullName evidence="6">Holliday junction branch migration complex subunit RuvA</fullName>
    </recommendedName>
</protein>
<evidence type="ECO:0000256" key="4">
    <source>
        <dbReference type="ARBA" id="ARBA00023172"/>
    </source>
</evidence>
<comment type="similarity">
    <text evidence="6">Belongs to the RuvA family.</text>
</comment>
<dbReference type="InterPro" id="IPR036267">
    <property type="entry name" value="RuvA_C_sf"/>
</dbReference>
<organism evidence="8 9">
    <name type="scientific">Enterocloster hominis</name>
    <name type="common">ex Liu et al. 2021</name>
    <dbReference type="NCBI Taxonomy" id="2763663"/>
    <lineage>
        <taxon>Bacteria</taxon>
        <taxon>Bacillati</taxon>
        <taxon>Bacillota</taxon>
        <taxon>Clostridia</taxon>
        <taxon>Lachnospirales</taxon>
        <taxon>Lachnospiraceae</taxon>
        <taxon>Enterocloster</taxon>
    </lineage>
</organism>
<dbReference type="SUPFAM" id="SSF50249">
    <property type="entry name" value="Nucleic acid-binding proteins"/>
    <property type="match status" value="1"/>
</dbReference>
<sequence>MISYIRGTLAEKNEDSAVVEAHGVGYQIFVPVPVLSELPPLGESVKIYTYFSVREDGMSLFGFLSRQDLAMFKQLIGINGIGPKSALGILSALRPDVLRMAVASGDAKTISRAPGVGPKTAQRIILDLKDKIRPEDVLAGGLEESLAVPEEISGVGQAGKEAVEALTALGYSAAEAAGAVKKVKITEEMTAEDVLKGALRHLAFL</sequence>
<comment type="caution">
    <text evidence="6">Lacks conserved residue(s) required for the propagation of feature annotation.</text>
</comment>
<comment type="subcellular location">
    <subcellularLocation>
        <location evidence="6">Cytoplasm</location>
    </subcellularLocation>
</comment>
<evidence type="ECO:0000313" key="9">
    <source>
        <dbReference type="Proteomes" id="UP000647491"/>
    </source>
</evidence>
<dbReference type="CDD" id="cd14332">
    <property type="entry name" value="UBA_RuvA_C"/>
    <property type="match status" value="1"/>
</dbReference>
<evidence type="ECO:0000256" key="1">
    <source>
        <dbReference type="ARBA" id="ARBA00022490"/>
    </source>
</evidence>
<dbReference type="InterPro" id="IPR000085">
    <property type="entry name" value="RuvA"/>
</dbReference>
<proteinExistence type="inferred from homology"/>
<accession>A0ABR7NT48</accession>
<dbReference type="InterPro" id="IPR013849">
    <property type="entry name" value="DNA_helicase_Holl-junc_RuvA_I"/>
</dbReference>
<keyword evidence="9" id="KW-1185">Reference proteome</keyword>
<evidence type="ECO:0000256" key="2">
    <source>
        <dbReference type="ARBA" id="ARBA00022763"/>
    </source>
</evidence>
<dbReference type="SUPFAM" id="SSF47781">
    <property type="entry name" value="RuvA domain 2-like"/>
    <property type="match status" value="1"/>
</dbReference>
<evidence type="ECO:0000256" key="3">
    <source>
        <dbReference type="ARBA" id="ARBA00023125"/>
    </source>
</evidence>
<evidence type="ECO:0000259" key="7">
    <source>
        <dbReference type="SMART" id="SM00278"/>
    </source>
</evidence>
<gene>
    <name evidence="6 8" type="primary">ruvA</name>
    <name evidence="8" type="ORF">H8708_08685</name>
</gene>
<dbReference type="Pfam" id="PF01330">
    <property type="entry name" value="RuvA_N"/>
    <property type="match status" value="1"/>
</dbReference>
<comment type="function">
    <text evidence="6">The RuvA-RuvB-RuvC complex processes Holliday junction (HJ) DNA during genetic recombination and DNA repair, while the RuvA-RuvB complex plays an important role in the rescue of blocked DNA replication forks via replication fork reversal (RFR). RuvA specifically binds to HJ cruciform DNA, conferring on it an open structure. The RuvB hexamer acts as an ATP-dependent pump, pulling dsDNA into and through the RuvAB complex. HJ branch migration allows RuvC to scan DNA until it finds its consensus sequence, where it cleaves and resolves the cruciform DNA.</text>
</comment>
<keyword evidence="1 6" id="KW-0963">Cytoplasm</keyword>
<dbReference type="SUPFAM" id="SSF46929">
    <property type="entry name" value="DNA helicase RuvA subunit, C-terminal domain"/>
    <property type="match status" value="1"/>
</dbReference>
<keyword evidence="2 6" id="KW-0227">DNA damage</keyword>
<keyword evidence="3 6" id="KW-0238">DNA-binding</keyword>
<feature type="region of interest" description="Domain III" evidence="6">
    <location>
        <begin position="158"/>
        <end position="205"/>
    </location>
</feature>
<dbReference type="Pfam" id="PF07499">
    <property type="entry name" value="RuvA_C"/>
    <property type="match status" value="1"/>
</dbReference>
<evidence type="ECO:0000313" key="8">
    <source>
        <dbReference type="EMBL" id="MBC8599301.1"/>
    </source>
</evidence>
<dbReference type="EMBL" id="JACRTJ010000018">
    <property type="protein sequence ID" value="MBC8599301.1"/>
    <property type="molecule type" value="Genomic_DNA"/>
</dbReference>
<dbReference type="InterPro" id="IPR010994">
    <property type="entry name" value="RuvA_2-like"/>
</dbReference>
<dbReference type="InterPro" id="IPR011114">
    <property type="entry name" value="RuvA_C"/>
</dbReference>
<dbReference type="Proteomes" id="UP000647491">
    <property type="component" value="Unassembled WGS sequence"/>
</dbReference>
<comment type="caution">
    <text evidence="8">The sequence shown here is derived from an EMBL/GenBank/DDBJ whole genome shotgun (WGS) entry which is preliminary data.</text>
</comment>
<dbReference type="Gene3D" id="1.10.150.20">
    <property type="entry name" value="5' to 3' exonuclease, C-terminal subdomain"/>
    <property type="match status" value="1"/>
</dbReference>
<feature type="domain" description="Helix-hairpin-helix DNA-binding motif class 1" evidence="7">
    <location>
        <begin position="73"/>
        <end position="92"/>
    </location>
</feature>
<feature type="region of interest" description="Domain I" evidence="6">
    <location>
        <begin position="1"/>
        <end position="64"/>
    </location>
</feature>
<dbReference type="Gene3D" id="2.40.50.140">
    <property type="entry name" value="Nucleic acid-binding proteins"/>
    <property type="match status" value="1"/>
</dbReference>